<proteinExistence type="predicted"/>
<gene>
    <name evidence="1" type="ORF">KI387_027512</name>
</gene>
<dbReference type="AlphaFoldDB" id="A0AA38FXS8"/>
<dbReference type="EMBL" id="JAHRHJ020000006">
    <property type="protein sequence ID" value="KAH9312477.1"/>
    <property type="molecule type" value="Genomic_DNA"/>
</dbReference>
<evidence type="ECO:0000313" key="2">
    <source>
        <dbReference type="Proteomes" id="UP000824469"/>
    </source>
</evidence>
<dbReference type="Proteomes" id="UP000824469">
    <property type="component" value="Unassembled WGS sequence"/>
</dbReference>
<sequence>MMLSPCTWSDYSKVILLGDFSYEAMTLISHYGAYFIEFRKLSDIRLAGYEGAPLRLPMFCNDKMSLIE</sequence>
<feature type="non-terminal residue" evidence="1">
    <location>
        <position position="68"/>
    </location>
</feature>
<protein>
    <submittedName>
        <fullName evidence="1">Uncharacterized protein</fullName>
    </submittedName>
</protein>
<reference evidence="1 2" key="1">
    <citation type="journal article" date="2021" name="Nat. Plants">
        <title>The Taxus genome provides insights into paclitaxel biosynthesis.</title>
        <authorList>
            <person name="Xiong X."/>
            <person name="Gou J."/>
            <person name="Liao Q."/>
            <person name="Li Y."/>
            <person name="Zhou Q."/>
            <person name="Bi G."/>
            <person name="Li C."/>
            <person name="Du R."/>
            <person name="Wang X."/>
            <person name="Sun T."/>
            <person name="Guo L."/>
            <person name="Liang H."/>
            <person name="Lu P."/>
            <person name="Wu Y."/>
            <person name="Zhang Z."/>
            <person name="Ro D.K."/>
            <person name="Shang Y."/>
            <person name="Huang S."/>
            <person name="Yan J."/>
        </authorList>
    </citation>
    <scope>NUCLEOTIDE SEQUENCE [LARGE SCALE GENOMIC DNA]</scope>
    <source>
        <strain evidence="1">Ta-2019</strain>
    </source>
</reference>
<comment type="caution">
    <text evidence="1">The sequence shown here is derived from an EMBL/GenBank/DDBJ whole genome shotgun (WGS) entry which is preliminary data.</text>
</comment>
<accession>A0AA38FXS8</accession>
<evidence type="ECO:0000313" key="1">
    <source>
        <dbReference type="EMBL" id="KAH9312477.1"/>
    </source>
</evidence>
<name>A0AA38FXS8_TAXCH</name>
<keyword evidence="2" id="KW-1185">Reference proteome</keyword>
<organism evidence="1 2">
    <name type="scientific">Taxus chinensis</name>
    <name type="common">Chinese yew</name>
    <name type="synonym">Taxus wallichiana var. chinensis</name>
    <dbReference type="NCBI Taxonomy" id="29808"/>
    <lineage>
        <taxon>Eukaryota</taxon>
        <taxon>Viridiplantae</taxon>
        <taxon>Streptophyta</taxon>
        <taxon>Embryophyta</taxon>
        <taxon>Tracheophyta</taxon>
        <taxon>Spermatophyta</taxon>
        <taxon>Pinopsida</taxon>
        <taxon>Pinidae</taxon>
        <taxon>Conifers II</taxon>
        <taxon>Cupressales</taxon>
        <taxon>Taxaceae</taxon>
        <taxon>Taxus</taxon>
    </lineage>
</organism>